<evidence type="ECO:0000313" key="3">
    <source>
        <dbReference type="Proteomes" id="UP000026981"/>
    </source>
</evidence>
<dbReference type="InterPro" id="IPR046453">
    <property type="entry name" value="GpA_ATPase"/>
</dbReference>
<organism evidence="2 3">
    <name type="scientific">Listeria phage LMSP-25</name>
    <dbReference type="NCBI Taxonomy" id="1486421"/>
    <lineage>
        <taxon>Viruses</taxon>
        <taxon>Duplodnaviria</taxon>
        <taxon>Heunggongvirae</taxon>
        <taxon>Uroviricota</taxon>
        <taxon>Caudoviricetes</taxon>
        <taxon>Herelleviridae</taxon>
        <taxon>Jasinskavirinae</taxon>
        <taxon>Pecentumvirus</taxon>
        <taxon>Pecentumvirus LMSP25</taxon>
    </lineage>
</organism>
<accession>A0A060AGH6</accession>
<dbReference type="KEGG" id="vg:19685100"/>
<dbReference type="OrthoDB" id="1420at10239"/>
<dbReference type="GeneID" id="19685100"/>
<dbReference type="Proteomes" id="UP000026981">
    <property type="component" value="Segment"/>
</dbReference>
<dbReference type="GO" id="GO:0016887">
    <property type="term" value="F:ATP hydrolysis activity"/>
    <property type="evidence" value="ECO:0007669"/>
    <property type="project" value="InterPro"/>
</dbReference>
<dbReference type="Pfam" id="PF05876">
    <property type="entry name" value="GpA_ATPase"/>
    <property type="match status" value="1"/>
</dbReference>
<proteinExistence type="predicted"/>
<evidence type="ECO:0000259" key="1">
    <source>
        <dbReference type="Pfam" id="PF05876"/>
    </source>
</evidence>
<dbReference type="Gene3D" id="3.40.50.300">
    <property type="entry name" value="P-loop containing nucleotide triphosphate hydrolases"/>
    <property type="match status" value="1"/>
</dbReference>
<dbReference type="RefSeq" id="YP_009043081.1">
    <property type="nucleotide sequence ID" value="NC_024360.1"/>
</dbReference>
<protein>
    <submittedName>
        <fullName evidence="2">Terminase large subunit</fullName>
    </submittedName>
</protein>
<reference evidence="2 3" key="1">
    <citation type="submission" date="2014-03" db="EMBL/GenBank/DDBJ databases">
        <title>Genome sequencing of lytic Listeria phages.</title>
        <authorList>
            <person name="Woolston J."/>
            <person name="Rajanna C."/>
            <person name="Abuladze T."/>
            <person name="Li M."/>
            <person name="Anderson B."/>
            <person name="Sulakvelidze A."/>
        </authorList>
    </citation>
    <scope>NUCLEOTIDE SEQUENCE [LARGE SCALE GENOMIC DNA]</scope>
    <source>
        <strain evidence="2">LMSP-25</strain>
    </source>
</reference>
<sequence>MDGNTLLKMAQETFQTENVTTEQLNYVLDMLTPSTYLLRNHKVRNHNITFSIANKSTEKAQAHRPWQPKIINDSHPNVAVIKSRQLGLSEMGVGSMIHFADTHSYAAVKCLYTFPTGEQMRKFVQSRLDPVLESSYYSSILDKDNNSLNYKRIRNSHLYFRTSSKPGAVEGVDIDYLSMDEYDRVPVFSEASALESMASSPFKIVRRWSTPSAPGMGIHRLFENSDQHWYLHKCEKCNHWNQLDYEDYDSSSVEAGGNILCVNPQGVDTLAKTVVEGSFQFVCKKCGAPLDRWYNGEWVAKHPDRTKNGDGIRGYMISQMNAVWISADDLKRKELNSLSKQAFFNYTLGYPFEDAKLAVYSEDIIENPSPRVKVPMHSRGDYKYISVGIDWGNTHWVSVHGMTERGEIDLIRLFSVEKSRGVGNIESDLDKIILEVSMYNPDMIVADVGDSGNYVDKLVKHFGEDRVFGCIYKSSPKSTGQLKPQWNEAGNVVTVDKLMQNKRYIIEMKTKKVNFYSFIDPMLKLLVDHWRNVVIQDEEDEKDGTFYQVIGRRGDDHLAQASVYSFIGLDRLADMYLRGSKYEFNSTFVTSNYQDVSSTPPDIFSKY</sequence>
<dbReference type="EMBL" id="KJ535722">
    <property type="protein sequence ID" value="AIA64439.1"/>
    <property type="molecule type" value="Genomic_DNA"/>
</dbReference>
<keyword evidence="3" id="KW-1185">Reference proteome</keyword>
<evidence type="ECO:0000313" key="2">
    <source>
        <dbReference type="EMBL" id="AIA64439.1"/>
    </source>
</evidence>
<feature type="domain" description="Phage terminase large subunit GpA ATPase" evidence="1">
    <location>
        <begin position="72"/>
        <end position="288"/>
    </location>
</feature>
<name>A0A060AGH6_9CAUD</name>
<dbReference type="InterPro" id="IPR027417">
    <property type="entry name" value="P-loop_NTPase"/>
</dbReference>